<organism evidence="4 5">
    <name type="scientific">Massariosphaeria phaeospora</name>
    <dbReference type="NCBI Taxonomy" id="100035"/>
    <lineage>
        <taxon>Eukaryota</taxon>
        <taxon>Fungi</taxon>
        <taxon>Dikarya</taxon>
        <taxon>Ascomycota</taxon>
        <taxon>Pezizomycotina</taxon>
        <taxon>Dothideomycetes</taxon>
        <taxon>Pleosporomycetidae</taxon>
        <taxon>Pleosporales</taxon>
        <taxon>Pleosporales incertae sedis</taxon>
        <taxon>Massariosphaeria</taxon>
    </lineage>
</organism>
<feature type="transmembrane region" description="Helical" evidence="3">
    <location>
        <begin position="288"/>
        <end position="308"/>
    </location>
</feature>
<protein>
    <submittedName>
        <fullName evidence="4">Uncharacterized protein</fullName>
    </submittedName>
</protein>
<keyword evidence="1" id="KW-0175">Coiled coil</keyword>
<keyword evidence="3" id="KW-0472">Membrane</keyword>
<evidence type="ECO:0000313" key="4">
    <source>
        <dbReference type="EMBL" id="KAF2867683.1"/>
    </source>
</evidence>
<dbReference type="Proteomes" id="UP000481861">
    <property type="component" value="Unassembled WGS sequence"/>
</dbReference>
<dbReference type="AlphaFoldDB" id="A0A7C8M753"/>
<keyword evidence="3" id="KW-1133">Transmembrane helix</keyword>
<gene>
    <name evidence="4" type="ORF">BDV95DRAFT_622027</name>
</gene>
<comment type="caution">
    <text evidence="4">The sequence shown here is derived from an EMBL/GenBank/DDBJ whole genome shotgun (WGS) entry which is preliminary data.</text>
</comment>
<name>A0A7C8M753_9PLEO</name>
<feature type="region of interest" description="Disordered" evidence="2">
    <location>
        <begin position="1"/>
        <end position="29"/>
    </location>
</feature>
<evidence type="ECO:0000256" key="3">
    <source>
        <dbReference type="SAM" id="Phobius"/>
    </source>
</evidence>
<reference evidence="4 5" key="1">
    <citation type="submission" date="2020-01" db="EMBL/GenBank/DDBJ databases">
        <authorList>
            <consortium name="DOE Joint Genome Institute"/>
            <person name="Haridas S."/>
            <person name="Albert R."/>
            <person name="Binder M."/>
            <person name="Bloem J."/>
            <person name="Labutti K."/>
            <person name="Salamov A."/>
            <person name="Andreopoulos B."/>
            <person name="Baker S.E."/>
            <person name="Barry K."/>
            <person name="Bills G."/>
            <person name="Bluhm B.H."/>
            <person name="Cannon C."/>
            <person name="Castanera R."/>
            <person name="Culley D.E."/>
            <person name="Daum C."/>
            <person name="Ezra D."/>
            <person name="Gonzalez J.B."/>
            <person name="Henrissat B."/>
            <person name="Kuo A."/>
            <person name="Liang C."/>
            <person name="Lipzen A."/>
            <person name="Lutzoni F."/>
            <person name="Magnuson J."/>
            <person name="Mondo S."/>
            <person name="Nolan M."/>
            <person name="Ohm R."/>
            <person name="Pangilinan J."/>
            <person name="Park H.-J.H."/>
            <person name="Ramirez L."/>
            <person name="Alfaro M."/>
            <person name="Sun H."/>
            <person name="Tritt A."/>
            <person name="Yoshinaga Y."/>
            <person name="Zwiers L.-H.L."/>
            <person name="Turgeon B.G."/>
            <person name="Goodwin S.B."/>
            <person name="Spatafora J.W."/>
            <person name="Crous P.W."/>
            <person name="Grigoriev I.V."/>
        </authorList>
    </citation>
    <scope>NUCLEOTIDE SEQUENCE [LARGE SCALE GENOMIC DNA]</scope>
    <source>
        <strain evidence="4 5">CBS 611.86</strain>
    </source>
</reference>
<feature type="compositionally biased region" description="Polar residues" evidence="2">
    <location>
        <begin position="17"/>
        <end position="27"/>
    </location>
</feature>
<feature type="coiled-coil region" evidence="1">
    <location>
        <begin position="82"/>
        <end position="116"/>
    </location>
</feature>
<sequence length="334" mass="37525">MTRKALAPRAADHTQKMDMSQQNQGESVANEEHQLHFEFAWGDAAATVREQITDADLAATAEPILQAFETAQRYLTSAHTTNAQLTRELAAERNTREQLEREVRRLRQMLKQEILDGDRVFEELKEERRKQRALERLLDAGGIVAALGGNPLHPLVSYRQTCNEINDIARQSSKQLTELTEQFAAIEKLLQKMPAAAAVPGPAPVRTSTPDTHATASPANYVAVLEWRYELSKAVSTKLPPLLAASLAANLDTTMPSHVMRQLAREKQDWTTGKEGAKPTELSSEEGNYFMCFVFVAVFSGIAMWAYMKKEECEEKLKVKDVWLEHYKAMAKAR</sequence>
<keyword evidence="3" id="KW-0812">Transmembrane</keyword>
<evidence type="ECO:0000256" key="2">
    <source>
        <dbReference type="SAM" id="MobiDB-lite"/>
    </source>
</evidence>
<evidence type="ECO:0000313" key="5">
    <source>
        <dbReference type="Proteomes" id="UP000481861"/>
    </source>
</evidence>
<accession>A0A7C8M753</accession>
<dbReference type="EMBL" id="JAADJZ010000022">
    <property type="protein sequence ID" value="KAF2867683.1"/>
    <property type="molecule type" value="Genomic_DNA"/>
</dbReference>
<keyword evidence="5" id="KW-1185">Reference proteome</keyword>
<proteinExistence type="predicted"/>
<evidence type="ECO:0000256" key="1">
    <source>
        <dbReference type="SAM" id="Coils"/>
    </source>
</evidence>